<name>A0A507QK26_MONPU</name>
<feature type="compositionally biased region" description="Low complexity" evidence="1">
    <location>
        <begin position="88"/>
        <end position="102"/>
    </location>
</feature>
<dbReference type="PANTHER" id="PTHR12774:SF2">
    <property type="entry name" value="PEROXISOMAL BIOGENESIS FACTOR 19"/>
    <property type="match status" value="1"/>
</dbReference>
<feature type="region of interest" description="Disordered" evidence="1">
    <location>
        <begin position="341"/>
        <end position="375"/>
    </location>
</feature>
<dbReference type="InterPro" id="IPR006708">
    <property type="entry name" value="Pex19"/>
</dbReference>
<feature type="compositionally biased region" description="Acidic residues" evidence="1">
    <location>
        <begin position="67"/>
        <end position="83"/>
    </location>
</feature>
<feature type="compositionally biased region" description="Basic and acidic residues" evidence="1">
    <location>
        <begin position="52"/>
        <end position="63"/>
    </location>
</feature>
<dbReference type="Proteomes" id="UP000319663">
    <property type="component" value="Unassembled WGS sequence"/>
</dbReference>
<reference evidence="2 3" key="1">
    <citation type="submission" date="2019-06" db="EMBL/GenBank/DDBJ databases">
        <title>Wine fermentation using esterase from Monascus purpureus.</title>
        <authorList>
            <person name="Geng C."/>
            <person name="Zhang Y."/>
        </authorList>
    </citation>
    <scope>NUCLEOTIDE SEQUENCE [LARGE SCALE GENOMIC DNA]</scope>
    <source>
        <strain evidence="2">HQ1</strain>
    </source>
</reference>
<keyword evidence="2" id="KW-0675">Receptor</keyword>
<proteinExistence type="predicted"/>
<evidence type="ECO:0000256" key="1">
    <source>
        <dbReference type="SAM" id="MobiDB-lite"/>
    </source>
</evidence>
<dbReference type="AlphaFoldDB" id="A0A507QK26"/>
<dbReference type="STRING" id="5098.A0A507QK26"/>
<feature type="compositionally biased region" description="Low complexity" evidence="1">
    <location>
        <begin position="35"/>
        <end position="51"/>
    </location>
</feature>
<dbReference type="InterPro" id="IPR038322">
    <property type="entry name" value="Pex19_C_sf"/>
</dbReference>
<sequence length="375" mass="39721">MDTQPPVNAGGIKKHDEPSAAAPVTVAKDDGTAKVPGDSGVAASSAPAPAVEQEKDQDLKQKTPVEVGDDEDSDFDELDEVLDDFSKPARAPTAPAKPDTTASQPPSAEDFDESAFMKQLEQDMANMMSQAANETGATDGKGFESAIDPGAEAFAKKLEESGIEPGEFLKQLLNDVMAESGGTAPAPDSAAAATKGDAAASPDTFNDAIQRTINRMKESGDKATAAATEDDLSDDLLAQLLKAVEAGENSEGDLTKLISGMMEQLSNKEMLYEPMKELDTKFGPWISANKDKVSADEMSRYATQAKYVSEIVAKFEEPGYTDEDPKCREYVWERMQAMQAAGSPPEELVANPWNPLLDDALSGGSAGGMPDCPQQ</sequence>
<dbReference type="GO" id="GO:0045046">
    <property type="term" value="P:protein import into peroxisome membrane"/>
    <property type="evidence" value="ECO:0007669"/>
    <property type="project" value="TreeGrafter"/>
</dbReference>
<accession>A0A507QK26</accession>
<evidence type="ECO:0000313" key="2">
    <source>
        <dbReference type="EMBL" id="TQB67552.1"/>
    </source>
</evidence>
<organism evidence="2 3">
    <name type="scientific">Monascus purpureus</name>
    <name type="common">Red mold</name>
    <name type="synonym">Monascus anka</name>
    <dbReference type="NCBI Taxonomy" id="5098"/>
    <lineage>
        <taxon>Eukaryota</taxon>
        <taxon>Fungi</taxon>
        <taxon>Dikarya</taxon>
        <taxon>Ascomycota</taxon>
        <taxon>Pezizomycotina</taxon>
        <taxon>Eurotiomycetes</taxon>
        <taxon>Eurotiomycetidae</taxon>
        <taxon>Eurotiales</taxon>
        <taxon>Aspergillaceae</taxon>
        <taxon>Monascus</taxon>
    </lineage>
</organism>
<dbReference type="PANTHER" id="PTHR12774">
    <property type="entry name" value="PEROXISOMAL BIOGENESIS FACTOR 19"/>
    <property type="match status" value="1"/>
</dbReference>
<dbReference type="EMBL" id="VIFY01000365">
    <property type="protein sequence ID" value="TQB67552.1"/>
    <property type="molecule type" value="Genomic_DNA"/>
</dbReference>
<dbReference type="Pfam" id="PF04614">
    <property type="entry name" value="Pex19"/>
    <property type="match status" value="1"/>
</dbReference>
<keyword evidence="3" id="KW-1185">Reference proteome</keyword>
<feature type="region of interest" description="Disordered" evidence="1">
    <location>
        <begin position="1"/>
        <end position="111"/>
    </location>
</feature>
<dbReference type="Gene3D" id="1.20.120.900">
    <property type="entry name" value="Pex19, mPTS binding domain"/>
    <property type="match status" value="1"/>
</dbReference>
<comment type="caution">
    <text evidence="2">The sequence shown here is derived from an EMBL/GenBank/DDBJ whole genome shotgun (WGS) entry which is preliminary data.</text>
</comment>
<evidence type="ECO:0000313" key="3">
    <source>
        <dbReference type="Proteomes" id="UP000319663"/>
    </source>
</evidence>
<protein>
    <submittedName>
        <fullName evidence="2">Peroxisome chaperone and import receptor</fullName>
    </submittedName>
</protein>
<gene>
    <name evidence="2" type="primary">PEX19</name>
    <name evidence="2" type="ORF">MPDQ_005271</name>
</gene>
<feature type="region of interest" description="Disordered" evidence="1">
    <location>
        <begin position="179"/>
        <end position="229"/>
    </location>
</feature>
<feature type="compositionally biased region" description="Low complexity" evidence="1">
    <location>
        <begin position="180"/>
        <end position="203"/>
    </location>
</feature>
<dbReference type="GO" id="GO:0005778">
    <property type="term" value="C:peroxisomal membrane"/>
    <property type="evidence" value="ECO:0007669"/>
    <property type="project" value="TreeGrafter"/>
</dbReference>
<dbReference type="GO" id="GO:0033328">
    <property type="term" value="F:peroxisome membrane targeting sequence binding"/>
    <property type="evidence" value="ECO:0007669"/>
    <property type="project" value="TreeGrafter"/>
</dbReference>
<dbReference type="OrthoDB" id="21292at2759"/>